<evidence type="ECO:0000313" key="2">
    <source>
        <dbReference type="EMBL" id="BAN03176.1"/>
    </source>
</evidence>
<dbReference type="Proteomes" id="UP000011863">
    <property type="component" value="Chromosome"/>
</dbReference>
<dbReference type="RefSeq" id="WP_015442423.1">
    <property type="nucleotide sequence ID" value="NC_020520.1"/>
</dbReference>
<dbReference type="Gene3D" id="3.40.50.720">
    <property type="entry name" value="NAD(P)-binding Rossmann-like Domain"/>
    <property type="match status" value="1"/>
</dbReference>
<name>A0A6C7EGT7_ILUCY</name>
<gene>
    <name evidence="2" type="primary">galE</name>
    <name evidence="2" type="ORF">YM304_28620</name>
</gene>
<dbReference type="OrthoDB" id="9801785at2"/>
<feature type="domain" description="NAD-dependent epimerase/dehydratase" evidence="1">
    <location>
        <begin position="3"/>
        <end position="239"/>
    </location>
</feature>
<reference evidence="2 3" key="1">
    <citation type="journal article" date="2013" name="Int. J. Syst. Evol. Microbiol.">
        <title>Ilumatobacter nonamiense sp. nov. and Ilumatobacter coccineum sp. nov., isolated from seashore sand.</title>
        <authorList>
            <person name="Matsumoto A."/>
            <person name="Kasai H."/>
            <person name="Matsuo Y."/>
            <person name="Shizuri Y."/>
            <person name="Ichikawa N."/>
            <person name="Fujita N."/>
            <person name="Omura S."/>
            <person name="Takahashi Y."/>
        </authorList>
    </citation>
    <scope>NUCLEOTIDE SEQUENCE [LARGE SCALE GENOMIC DNA]</scope>
    <source>
        <strain evidence="3">NBRC 103263 / KCTC 29153 / YM16-304</strain>
    </source>
</reference>
<evidence type="ECO:0000313" key="3">
    <source>
        <dbReference type="Proteomes" id="UP000011863"/>
    </source>
</evidence>
<dbReference type="InterPro" id="IPR036291">
    <property type="entry name" value="NAD(P)-bd_dom_sf"/>
</dbReference>
<accession>A0A6C7EGT7</accession>
<proteinExistence type="predicted"/>
<dbReference type="SUPFAM" id="SSF51735">
    <property type="entry name" value="NAD(P)-binding Rossmann-fold domains"/>
    <property type="match status" value="1"/>
</dbReference>
<dbReference type="KEGG" id="aym:YM304_28620"/>
<dbReference type="InterPro" id="IPR001509">
    <property type="entry name" value="Epimerase_deHydtase"/>
</dbReference>
<dbReference type="PANTHER" id="PTHR43245:SF13">
    <property type="entry name" value="UDP-D-APIOSE_UDP-D-XYLOSE SYNTHASE 2"/>
    <property type="match status" value="1"/>
</dbReference>
<evidence type="ECO:0000259" key="1">
    <source>
        <dbReference type="Pfam" id="PF01370"/>
    </source>
</evidence>
<dbReference type="Gene3D" id="3.90.25.10">
    <property type="entry name" value="UDP-galactose 4-epimerase, domain 1"/>
    <property type="match status" value="1"/>
</dbReference>
<dbReference type="InterPro" id="IPR050177">
    <property type="entry name" value="Lipid_A_modif_metabolic_enz"/>
</dbReference>
<keyword evidence="2" id="KW-0413">Isomerase</keyword>
<organism evidence="2 3">
    <name type="scientific">Ilumatobacter coccineus (strain NBRC 103263 / KCTC 29153 / YM16-304)</name>
    <dbReference type="NCBI Taxonomy" id="1313172"/>
    <lineage>
        <taxon>Bacteria</taxon>
        <taxon>Bacillati</taxon>
        <taxon>Actinomycetota</taxon>
        <taxon>Acidimicrobiia</taxon>
        <taxon>Acidimicrobiales</taxon>
        <taxon>Ilumatobacteraceae</taxon>
        <taxon>Ilumatobacter</taxon>
    </lineage>
</organism>
<dbReference type="EMBL" id="AP012057">
    <property type="protein sequence ID" value="BAN03176.1"/>
    <property type="molecule type" value="Genomic_DNA"/>
</dbReference>
<sequence length="306" mass="32131">MNIVVIGGAGFIGSHLVDRLLAEGHTVDVIDDLSTGTLGNLADARAMSSTGGQLKIHHLDALSDEADSLFGMRRPALVYQLALFSRADRSARSQGRGFDAALATMEAARRHGVAKVVAAVPASSLYGQPPASALPIKESELAPRGVRGVVARAVVDLMSTYRERDMIEFSAMALATVYGPRQRPDGGVVAAFHHAASTGVAPTFHGDGRQSRDLIYVDDVVDALVRAGERGSGLVINIGTGEQTTVRELWTLVSGGAGLPPETAPPASDDLPRFAVSPVRARIHLGWSPWTDLATGLARLRSAGSD</sequence>
<dbReference type="Pfam" id="PF01370">
    <property type="entry name" value="Epimerase"/>
    <property type="match status" value="1"/>
</dbReference>
<dbReference type="GO" id="GO:0003978">
    <property type="term" value="F:UDP-glucose 4-epimerase activity"/>
    <property type="evidence" value="ECO:0007669"/>
    <property type="project" value="UniProtKB-EC"/>
</dbReference>
<keyword evidence="3" id="KW-1185">Reference proteome</keyword>
<dbReference type="PANTHER" id="PTHR43245">
    <property type="entry name" value="BIFUNCTIONAL POLYMYXIN RESISTANCE PROTEIN ARNA"/>
    <property type="match status" value="1"/>
</dbReference>
<dbReference type="EC" id="5.1.3.2" evidence="2"/>
<dbReference type="AlphaFoldDB" id="A0A6C7EGT7"/>
<protein>
    <submittedName>
        <fullName evidence="2">UDP-glucose 4-epimerase</fullName>
        <ecNumber evidence="2">5.1.3.2</ecNumber>
    </submittedName>
</protein>